<dbReference type="Pfam" id="PF09297">
    <property type="entry name" value="Zn_ribbon_NUD"/>
    <property type="match status" value="1"/>
</dbReference>
<dbReference type="GO" id="GO:0035529">
    <property type="term" value="F:NADH pyrophosphatase activity"/>
    <property type="evidence" value="ECO:0007669"/>
    <property type="project" value="TreeGrafter"/>
</dbReference>
<comment type="cofactor">
    <cofactor evidence="8">
        <name>Zn(2+)</name>
        <dbReference type="ChEBI" id="CHEBI:29105"/>
    </cofactor>
    <text evidence="8">Binds 1 zinc ion per subunit.</text>
</comment>
<keyword evidence="11" id="KW-1185">Reference proteome</keyword>
<dbReference type="InterPro" id="IPR049734">
    <property type="entry name" value="NudC-like_C"/>
</dbReference>
<dbReference type="CDD" id="cd03429">
    <property type="entry name" value="NUDIX_NADH_pyrophosphatase_Nudt13"/>
    <property type="match status" value="1"/>
</dbReference>
<dbReference type="EC" id="3.6.1.-" evidence="8"/>
<feature type="short sequence motif" description="Nudix box" evidence="8">
    <location>
        <begin position="182"/>
        <end position="203"/>
    </location>
</feature>
<dbReference type="InterPro" id="IPR000086">
    <property type="entry name" value="NUDIX_hydrolase_dom"/>
</dbReference>
<dbReference type="PROSITE" id="PS51462">
    <property type="entry name" value="NUDIX"/>
    <property type="match status" value="1"/>
</dbReference>
<feature type="binding site" evidence="8">
    <location>
        <position position="91"/>
    </location>
    <ligand>
        <name>substrate</name>
    </ligand>
</feature>
<dbReference type="GO" id="GO:0005829">
    <property type="term" value="C:cytosol"/>
    <property type="evidence" value="ECO:0007669"/>
    <property type="project" value="TreeGrafter"/>
</dbReference>
<dbReference type="GO" id="GO:0006742">
    <property type="term" value="P:NADP+ catabolic process"/>
    <property type="evidence" value="ECO:0007669"/>
    <property type="project" value="TreeGrafter"/>
</dbReference>
<dbReference type="InterPro" id="IPR020084">
    <property type="entry name" value="NUDIX_hydrolase_CS"/>
</dbReference>
<dbReference type="Proteomes" id="UP000636505">
    <property type="component" value="Unassembled WGS sequence"/>
</dbReference>
<dbReference type="Gene3D" id="3.90.79.20">
    <property type="match status" value="1"/>
</dbReference>
<dbReference type="InterPro" id="IPR015797">
    <property type="entry name" value="NUDIX_hydrolase-like_dom_sf"/>
</dbReference>
<dbReference type="GO" id="GO:0000210">
    <property type="term" value="F:NAD+ diphosphatase activity"/>
    <property type="evidence" value="ECO:0007669"/>
    <property type="project" value="UniProtKB-UniRule"/>
</dbReference>
<feature type="binding site" evidence="8">
    <location>
        <position position="197"/>
    </location>
    <ligand>
        <name>a divalent metal cation</name>
        <dbReference type="ChEBI" id="CHEBI:60240"/>
        <label>3</label>
    </ligand>
</feature>
<feature type="domain" description="Nudix hydrolase" evidence="9">
    <location>
        <begin position="149"/>
        <end position="275"/>
    </location>
</feature>
<feature type="binding site" evidence="8">
    <location>
        <position position="181"/>
    </location>
    <ligand>
        <name>a divalent metal cation</name>
        <dbReference type="ChEBI" id="CHEBI:60240"/>
        <label>1</label>
    </ligand>
</feature>
<name>A0A8J7AHT5_9CYAN</name>
<comment type="similarity">
    <text evidence="1 8">Belongs to the Nudix hydrolase family. NudC subfamily.</text>
</comment>
<evidence type="ECO:0000256" key="2">
    <source>
        <dbReference type="ARBA" id="ARBA00022723"/>
    </source>
</evidence>
<feature type="binding site" evidence="8">
    <location>
        <position position="201"/>
    </location>
    <ligand>
        <name>a divalent metal cation</name>
        <dbReference type="ChEBI" id="CHEBI:60240"/>
        <label>1</label>
    </ligand>
</feature>
<evidence type="ECO:0000313" key="10">
    <source>
        <dbReference type="EMBL" id="MBE9077818.1"/>
    </source>
</evidence>
<keyword evidence="2 8" id="KW-0479">Metal-binding</keyword>
<comment type="caution">
    <text evidence="10">The sequence shown here is derived from an EMBL/GenBank/DDBJ whole genome shotgun (WGS) entry which is preliminary data.</text>
</comment>
<evidence type="ECO:0000256" key="8">
    <source>
        <dbReference type="HAMAP-Rule" id="MF_00297"/>
    </source>
</evidence>
<feature type="binding site" evidence="8">
    <location>
        <position position="139"/>
    </location>
    <ligand>
        <name>Zn(2+)</name>
        <dbReference type="ChEBI" id="CHEBI:29105"/>
    </ligand>
</feature>
<dbReference type="Gene3D" id="3.90.79.10">
    <property type="entry name" value="Nucleoside Triphosphate Pyrophosphohydrolase"/>
    <property type="match status" value="1"/>
</dbReference>
<evidence type="ECO:0000256" key="5">
    <source>
        <dbReference type="ARBA" id="ARBA00023027"/>
    </source>
</evidence>
<dbReference type="GO" id="GO:0008270">
    <property type="term" value="F:zinc ion binding"/>
    <property type="evidence" value="ECO:0007669"/>
    <property type="project" value="UniProtKB-UniRule"/>
</dbReference>
<feature type="binding site" evidence="8">
    <location>
        <begin position="215"/>
        <end position="222"/>
    </location>
    <ligand>
        <name>substrate</name>
    </ligand>
</feature>
<evidence type="ECO:0000256" key="4">
    <source>
        <dbReference type="ARBA" id="ARBA00022842"/>
    </source>
</evidence>
<comment type="cofactor">
    <cofactor evidence="8">
        <name>Mg(2+)</name>
        <dbReference type="ChEBI" id="CHEBI:18420"/>
    </cofactor>
    <cofactor evidence="8">
        <name>Mn(2+)</name>
        <dbReference type="ChEBI" id="CHEBI:29035"/>
    </cofactor>
    <text evidence="8">Divalent metal cations. Mg(2+) or Mn(2+).</text>
</comment>
<dbReference type="GO" id="GO:0030145">
    <property type="term" value="F:manganese ion binding"/>
    <property type="evidence" value="ECO:0007669"/>
    <property type="project" value="UniProtKB-UniRule"/>
</dbReference>
<evidence type="ECO:0000256" key="3">
    <source>
        <dbReference type="ARBA" id="ARBA00022801"/>
    </source>
</evidence>
<feature type="binding site" evidence="8">
    <location>
        <position position="142"/>
    </location>
    <ligand>
        <name>Zn(2+)</name>
        <dbReference type="ChEBI" id="CHEBI:29105"/>
    </ligand>
</feature>
<dbReference type="EC" id="3.6.1.22" evidence="8"/>
<dbReference type="EMBL" id="JADEXG010000022">
    <property type="protein sequence ID" value="MBE9077818.1"/>
    <property type="molecule type" value="Genomic_DNA"/>
</dbReference>
<evidence type="ECO:0000256" key="6">
    <source>
        <dbReference type="ARBA" id="ARBA00023211"/>
    </source>
</evidence>
<evidence type="ECO:0000259" key="9">
    <source>
        <dbReference type="PROSITE" id="PS51462"/>
    </source>
</evidence>
<protein>
    <recommendedName>
        <fullName evidence="8">NAD-capped RNA hydrolase NudC</fullName>
        <shortName evidence="8">DeNADding enzyme NudC</shortName>
        <ecNumber evidence="8">3.6.1.-</ecNumber>
    </recommendedName>
    <alternativeName>
        <fullName evidence="8">NADH pyrophosphatase</fullName>
        <ecNumber evidence="8">3.6.1.22</ecNumber>
    </alternativeName>
</protein>
<feature type="binding site" evidence="8">
    <location>
        <position position="201"/>
    </location>
    <ligand>
        <name>a divalent metal cation</name>
        <dbReference type="ChEBI" id="CHEBI:60240"/>
        <label>3</label>
    </ligand>
</feature>
<dbReference type="PANTHER" id="PTHR42904:SF6">
    <property type="entry name" value="NAD-CAPPED RNA HYDROLASE NUDT12"/>
    <property type="match status" value="1"/>
</dbReference>
<feature type="binding site" evidence="8">
    <location>
        <position position="242"/>
    </location>
    <ligand>
        <name>a divalent metal cation</name>
        <dbReference type="ChEBI" id="CHEBI:60240"/>
        <label>3</label>
    </ligand>
</feature>
<comment type="caution">
    <text evidence="8">Lacks conserved residue(s) required for the propagation of feature annotation.</text>
</comment>
<keyword evidence="6 8" id="KW-0464">Manganese</keyword>
<dbReference type="InterPro" id="IPR015376">
    <property type="entry name" value="Znr_NADH_PPase"/>
</dbReference>
<evidence type="ECO:0000256" key="7">
    <source>
        <dbReference type="ARBA" id="ARBA00023679"/>
    </source>
</evidence>
<dbReference type="InterPro" id="IPR022925">
    <property type="entry name" value="RNA_Hydrolase_NudC"/>
</dbReference>
<evidence type="ECO:0000313" key="11">
    <source>
        <dbReference type="Proteomes" id="UP000636505"/>
    </source>
</evidence>
<feature type="binding site" evidence="8">
    <location>
        <position position="121"/>
    </location>
    <ligand>
        <name>Zn(2+)</name>
        <dbReference type="ChEBI" id="CHEBI:29105"/>
    </ligand>
</feature>
<feature type="binding site" evidence="8">
    <location>
        <position position="264"/>
    </location>
    <ligand>
        <name>substrate</name>
    </ligand>
</feature>
<keyword evidence="5 8" id="KW-0520">NAD</keyword>
<keyword evidence="4 8" id="KW-0460">Magnesium</keyword>
<organism evidence="10 11">
    <name type="scientific">Vasconcelosia minhoensis LEGE 07310</name>
    <dbReference type="NCBI Taxonomy" id="915328"/>
    <lineage>
        <taxon>Bacteria</taxon>
        <taxon>Bacillati</taxon>
        <taxon>Cyanobacteriota</taxon>
        <taxon>Cyanophyceae</taxon>
        <taxon>Nodosilineales</taxon>
        <taxon>Cymatolegaceae</taxon>
        <taxon>Vasconcelosia</taxon>
        <taxon>Vasconcelosia minhoensis</taxon>
    </lineage>
</organism>
<feature type="binding site" evidence="8">
    <location>
        <position position="242"/>
    </location>
    <ligand>
        <name>a divalent metal cation</name>
        <dbReference type="ChEBI" id="CHEBI:60240"/>
        <label>1</label>
    </ligand>
</feature>
<feature type="binding site" evidence="8">
    <location>
        <position position="197"/>
    </location>
    <ligand>
        <name>a divalent metal cation</name>
        <dbReference type="ChEBI" id="CHEBI:60240"/>
        <label>2</label>
    </ligand>
</feature>
<comment type="catalytic activity">
    <reaction evidence="7">
        <text>a 5'-end NAD(+)-phospho-ribonucleoside in mRNA + H2O = a 5'-end phospho-adenosine-phospho-ribonucleoside in mRNA + beta-nicotinamide D-ribonucleotide + 2 H(+)</text>
        <dbReference type="Rhea" id="RHEA:60876"/>
        <dbReference type="Rhea" id="RHEA-COMP:15698"/>
        <dbReference type="Rhea" id="RHEA-COMP:15719"/>
        <dbReference type="ChEBI" id="CHEBI:14649"/>
        <dbReference type="ChEBI" id="CHEBI:15377"/>
        <dbReference type="ChEBI" id="CHEBI:15378"/>
        <dbReference type="ChEBI" id="CHEBI:144029"/>
        <dbReference type="ChEBI" id="CHEBI:144051"/>
    </reaction>
    <physiologicalReaction direction="left-to-right" evidence="7">
        <dbReference type="Rhea" id="RHEA:60877"/>
    </physiologicalReaction>
</comment>
<feature type="binding site" evidence="8">
    <location>
        <position position="147"/>
    </location>
    <ligand>
        <name>substrate</name>
    </ligand>
</feature>
<accession>A0A8J7AHT5</accession>
<proteinExistence type="inferred from homology"/>
<dbReference type="AlphaFoldDB" id="A0A8J7AHT5"/>
<dbReference type="GO" id="GO:0000287">
    <property type="term" value="F:magnesium ion binding"/>
    <property type="evidence" value="ECO:0007669"/>
    <property type="project" value="UniProtKB-UniRule"/>
</dbReference>
<dbReference type="PROSITE" id="PS00893">
    <property type="entry name" value="NUDIX_BOX"/>
    <property type="match status" value="1"/>
</dbReference>
<dbReference type="Pfam" id="PF00293">
    <property type="entry name" value="NUDIX"/>
    <property type="match status" value="1"/>
</dbReference>
<dbReference type="GO" id="GO:0019677">
    <property type="term" value="P:NAD+ catabolic process"/>
    <property type="evidence" value="ECO:0007669"/>
    <property type="project" value="TreeGrafter"/>
</dbReference>
<dbReference type="InterPro" id="IPR050241">
    <property type="entry name" value="NAD-cap_RNA_hydrolase_NudC"/>
</dbReference>
<gene>
    <name evidence="8 10" type="primary">nudC</name>
    <name evidence="10" type="ORF">IQ241_11020</name>
</gene>
<feature type="binding site" evidence="8">
    <location>
        <position position="124"/>
    </location>
    <ligand>
        <name>Zn(2+)</name>
        <dbReference type="ChEBI" id="CHEBI:29105"/>
    </ligand>
</feature>
<keyword evidence="3 8" id="KW-0378">Hydrolase</keyword>
<dbReference type="NCBIfam" id="NF001299">
    <property type="entry name" value="PRK00241.1"/>
    <property type="match status" value="1"/>
</dbReference>
<sequence>MHPFQVPHTFIPGIEPPADAIAHWFAFVGQRLLVEQTPDSVQIPQLKSLSEIGLEPVRIQFLGWLDGQPCYSAELSETAIAPAGMAFSSLRELHEALTEPFFALAARAVQIVAWDRSHQYCGHCATPMIQLVHERAKRCPSCGLRQYPRLSPAIIVLVYRGEEVLLARSPRFRPGMYSVLAGFVEPGESLEDTVAREVREEVGVAVKDIRYFGSQPWPFPDSLMIGFTAAYAGGDLVCEPAEIEAAAWFKPHDLPPIPGKLSIARKLIDAFVAAASRSDA</sequence>
<comment type="catalytic activity">
    <reaction evidence="8">
        <text>NADH + H2O = reduced beta-nicotinamide D-ribonucleotide + AMP + 2 H(+)</text>
        <dbReference type="Rhea" id="RHEA:48868"/>
        <dbReference type="ChEBI" id="CHEBI:15377"/>
        <dbReference type="ChEBI" id="CHEBI:15378"/>
        <dbReference type="ChEBI" id="CHEBI:57945"/>
        <dbReference type="ChEBI" id="CHEBI:90832"/>
        <dbReference type="ChEBI" id="CHEBI:456215"/>
        <dbReference type="EC" id="3.6.1.22"/>
    </reaction>
</comment>
<reference evidence="10" key="1">
    <citation type="submission" date="2020-10" db="EMBL/GenBank/DDBJ databases">
        <authorList>
            <person name="Castelo-Branco R."/>
            <person name="Eusebio N."/>
            <person name="Adriana R."/>
            <person name="Vieira A."/>
            <person name="Brugerolle De Fraissinette N."/>
            <person name="Rezende De Castro R."/>
            <person name="Schneider M.P."/>
            <person name="Vasconcelos V."/>
            <person name="Leao P.N."/>
        </authorList>
    </citation>
    <scope>NUCLEOTIDE SEQUENCE</scope>
    <source>
        <strain evidence="10">LEGE 07310</strain>
    </source>
</reference>
<dbReference type="PANTHER" id="PTHR42904">
    <property type="entry name" value="NUDIX HYDROLASE, NUDC SUBFAMILY"/>
    <property type="match status" value="1"/>
</dbReference>
<comment type="function">
    <text evidence="8">mRNA decapping enzyme that specifically removes the nicotinamide adenine dinucleotide (NAD) cap from a subset of mRNAs by hydrolyzing the diphosphate linkage to produce nicotinamide mononucleotide (NMN) and 5' monophosphate mRNA. The NAD-cap is present at the 5'-end of some mRNAs and stabilizes RNA against 5'-processing. Has preference for mRNAs with a 5'-end purine. Catalyzes the hydrolysis of a broad range of dinucleotide pyrophosphates.</text>
</comment>
<dbReference type="Pfam" id="PF09296">
    <property type="entry name" value="NUDIX-like"/>
    <property type="match status" value="1"/>
</dbReference>
<feature type="binding site" evidence="8">
    <location>
        <position position="134"/>
    </location>
    <ligand>
        <name>substrate</name>
    </ligand>
</feature>
<dbReference type="HAMAP" id="MF_00297">
    <property type="entry name" value="Nudix_NudC"/>
    <property type="match status" value="1"/>
</dbReference>
<dbReference type="InterPro" id="IPR015375">
    <property type="entry name" value="NADH_PPase-like_N"/>
</dbReference>
<comment type="subunit">
    <text evidence="8">Homodimer.</text>
</comment>
<keyword evidence="8" id="KW-0862">Zinc</keyword>
<comment type="catalytic activity">
    <reaction evidence="8">
        <text>NAD(+) + H2O = beta-nicotinamide D-ribonucleotide + AMP + 2 H(+)</text>
        <dbReference type="Rhea" id="RHEA:11800"/>
        <dbReference type="ChEBI" id="CHEBI:14649"/>
        <dbReference type="ChEBI" id="CHEBI:15377"/>
        <dbReference type="ChEBI" id="CHEBI:15378"/>
        <dbReference type="ChEBI" id="CHEBI:57540"/>
        <dbReference type="ChEBI" id="CHEBI:456215"/>
        <dbReference type="EC" id="3.6.1.22"/>
    </reaction>
</comment>
<dbReference type="SUPFAM" id="SSF55811">
    <property type="entry name" value="Nudix"/>
    <property type="match status" value="2"/>
</dbReference>
<evidence type="ECO:0000256" key="1">
    <source>
        <dbReference type="ARBA" id="ARBA00009595"/>
    </source>
</evidence>